<feature type="transmembrane region" description="Helical" evidence="7">
    <location>
        <begin position="300"/>
        <end position="326"/>
    </location>
</feature>
<feature type="region of interest" description="Disordered" evidence="6">
    <location>
        <begin position="176"/>
        <end position="213"/>
    </location>
</feature>
<feature type="transmembrane region" description="Helical" evidence="7">
    <location>
        <begin position="148"/>
        <end position="166"/>
    </location>
</feature>
<keyword evidence="2" id="KW-1003">Cell membrane</keyword>
<protein>
    <submittedName>
        <fullName evidence="8">Putative conserved integral membrane protein</fullName>
    </submittedName>
</protein>
<evidence type="ECO:0000313" key="8">
    <source>
        <dbReference type="EMBL" id="AXV09616.1"/>
    </source>
</evidence>
<comment type="subcellular location">
    <subcellularLocation>
        <location evidence="1">Cell membrane</location>
        <topology evidence="1">Multi-pass membrane protein</topology>
    </subcellularLocation>
</comment>
<keyword evidence="4 7" id="KW-1133">Transmembrane helix</keyword>
<feature type="transmembrane region" description="Helical" evidence="7">
    <location>
        <begin position="90"/>
        <end position="108"/>
    </location>
</feature>
<feature type="transmembrane region" description="Helical" evidence="7">
    <location>
        <begin position="63"/>
        <end position="84"/>
    </location>
</feature>
<dbReference type="OrthoDB" id="103403at2"/>
<feature type="compositionally biased region" description="Polar residues" evidence="6">
    <location>
        <begin position="193"/>
        <end position="204"/>
    </location>
</feature>
<evidence type="ECO:0000256" key="5">
    <source>
        <dbReference type="ARBA" id="ARBA00023136"/>
    </source>
</evidence>
<reference evidence="8 9" key="1">
    <citation type="submission" date="2018-09" db="EMBL/GenBank/DDBJ databases">
        <title>Complete genome sequence of Euzebya sp. DY32-46 isolated from seawater of Pacific Ocean.</title>
        <authorList>
            <person name="Xu L."/>
            <person name="Wu Y.-H."/>
            <person name="Xu X.-W."/>
        </authorList>
    </citation>
    <scope>NUCLEOTIDE SEQUENCE [LARGE SCALE GENOMIC DNA]</scope>
    <source>
        <strain evidence="8 9">DY32-46</strain>
    </source>
</reference>
<feature type="transmembrane region" description="Helical" evidence="7">
    <location>
        <begin position="391"/>
        <end position="411"/>
    </location>
</feature>
<keyword evidence="9" id="KW-1185">Reference proteome</keyword>
<keyword evidence="3 7" id="KW-0812">Transmembrane</keyword>
<dbReference type="InterPro" id="IPR050833">
    <property type="entry name" value="Poly_Biosynth_Transport"/>
</dbReference>
<dbReference type="EMBL" id="CP031165">
    <property type="protein sequence ID" value="AXV09616.1"/>
    <property type="molecule type" value="Genomic_DNA"/>
</dbReference>
<dbReference type="Proteomes" id="UP000264006">
    <property type="component" value="Chromosome"/>
</dbReference>
<accession>A0A346Y569</accession>
<dbReference type="KEGG" id="euz:DVS28_a4959"/>
<keyword evidence="5 7" id="KW-0472">Membrane</keyword>
<name>A0A346Y569_9ACTN</name>
<feature type="transmembrane region" description="Helical" evidence="7">
    <location>
        <begin position="120"/>
        <end position="142"/>
    </location>
</feature>
<evidence type="ECO:0000256" key="7">
    <source>
        <dbReference type="SAM" id="Phobius"/>
    </source>
</evidence>
<dbReference type="PANTHER" id="PTHR30250:SF11">
    <property type="entry name" value="O-ANTIGEN TRANSPORTER-RELATED"/>
    <property type="match status" value="1"/>
</dbReference>
<evidence type="ECO:0000313" key="9">
    <source>
        <dbReference type="Proteomes" id="UP000264006"/>
    </source>
</evidence>
<evidence type="ECO:0000256" key="3">
    <source>
        <dbReference type="ARBA" id="ARBA00022692"/>
    </source>
</evidence>
<evidence type="ECO:0000256" key="6">
    <source>
        <dbReference type="SAM" id="MobiDB-lite"/>
    </source>
</evidence>
<evidence type="ECO:0000256" key="1">
    <source>
        <dbReference type="ARBA" id="ARBA00004651"/>
    </source>
</evidence>
<evidence type="ECO:0000256" key="2">
    <source>
        <dbReference type="ARBA" id="ARBA00022475"/>
    </source>
</evidence>
<sequence length="416" mass="42758">MGGIASGLGAYAFTILGARVLGQHDYAPVGVLWTLQYLIHTVGLLSLEAYVTRTGRLGRGPWTWIAGLVVGLTTLTAVFAMPLFGSTDPVWPLAAGLIALGFGTHVAARGLSAADERFTVYGILTGSESLLRLAIAVVAMLIAPRAEVLALTLAGGALVSGAWWVLAGHGPRRLFGPRRARSHERKPTRQDEVTSPSADATTAGPSARPVEPATTATPFLASTTLANAIAQVLLAGGPLVTALLGADPAVTSMVFVTTTAARAPLVLLYSGLLARVLPYLQQATHQPSLLWPRIRKVIRYGLVALLPVAGAGFLLGPPLVAIAFGADLRPSSAFAGLTAAAVFLACAALLANQVVIALDRHVSLSPPWLLALGVAAVVMLSGAGGDLAMRAALVTISGLTVAVAGVTTLIVRTVRP</sequence>
<gene>
    <name evidence="8" type="ORF">DVS28_a4959</name>
</gene>
<dbReference type="AlphaFoldDB" id="A0A346Y569"/>
<feature type="transmembrane region" description="Helical" evidence="7">
    <location>
        <begin position="332"/>
        <end position="356"/>
    </location>
</feature>
<feature type="transmembrane region" description="Helical" evidence="7">
    <location>
        <begin position="368"/>
        <end position="385"/>
    </location>
</feature>
<evidence type="ECO:0000256" key="4">
    <source>
        <dbReference type="ARBA" id="ARBA00022989"/>
    </source>
</evidence>
<dbReference type="PANTHER" id="PTHR30250">
    <property type="entry name" value="PST FAMILY PREDICTED COLANIC ACID TRANSPORTER"/>
    <property type="match status" value="1"/>
</dbReference>
<feature type="transmembrane region" description="Helical" evidence="7">
    <location>
        <begin position="32"/>
        <end position="51"/>
    </location>
</feature>
<dbReference type="GO" id="GO:0005886">
    <property type="term" value="C:plasma membrane"/>
    <property type="evidence" value="ECO:0007669"/>
    <property type="project" value="UniProtKB-SubCell"/>
</dbReference>
<organism evidence="8 9">
    <name type="scientific">Euzebya pacifica</name>
    <dbReference type="NCBI Taxonomy" id="1608957"/>
    <lineage>
        <taxon>Bacteria</taxon>
        <taxon>Bacillati</taxon>
        <taxon>Actinomycetota</taxon>
        <taxon>Nitriliruptoria</taxon>
        <taxon>Euzebyales</taxon>
    </lineage>
</organism>
<proteinExistence type="predicted"/>